<dbReference type="AlphaFoldDB" id="A0A9D1UD67"/>
<protein>
    <submittedName>
        <fullName evidence="2">Uncharacterized protein</fullName>
    </submittedName>
</protein>
<accession>A0A9D1UD67</accession>
<evidence type="ECO:0000313" key="3">
    <source>
        <dbReference type="Proteomes" id="UP000824263"/>
    </source>
</evidence>
<gene>
    <name evidence="2" type="ORF">H9873_01375</name>
</gene>
<feature type="compositionally biased region" description="Basic and acidic residues" evidence="1">
    <location>
        <begin position="117"/>
        <end position="129"/>
    </location>
</feature>
<feature type="region of interest" description="Disordered" evidence="1">
    <location>
        <begin position="207"/>
        <end position="232"/>
    </location>
</feature>
<sequence length="232" mass="25325">MRLSGIGANSSLLNTAAINQKVSRGNPDNTAQAGPLIQLGNRDSLFISGQGKKESIIQQLMNQKQLIQESKNAEMKRGLEGGYVNQDKIDEYDEQLEMIDKQIAEATAKQAEEEGEEGTRVPGRDQEMTREEYEQRKMADIMNLSSGITQAEIISSTKAKLDGEARVLKAEIKSDGGNASESKLDRLAEIEAKSSDLLEQVGDTITEASQSDGESADIVLSEEKTGEENPEF</sequence>
<dbReference type="EMBL" id="DXGF01000024">
    <property type="protein sequence ID" value="HIW82963.1"/>
    <property type="molecule type" value="Genomic_DNA"/>
</dbReference>
<comment type="caution">
    <text evidence="2">The sequence shown here is derived from an EMBL/GenBank/DDBJ whole genome shotgun (WGS) entry which is preliminary data.</text>
</comment>
<feature type="region of interest" description="Disordered" evidence="1">
    <location>
        <begin position="109"/>
        <end position="129"/>
    </location>
</feature>
<evidence type="ECO:0000313" key="2">
    <source>
        <dbReference type="EMBL" id="HIW82963.1"/>
    </source>
</evidence>
<evidence type="ECO:0000256" key="1">
    <source>
        <dbReference type="SAM" id="MobiDB-lite"/>
    </source>
</evidence>
<proteinExistence type="predicted"/>
<reference evidence="2" key="2">
    <citation type="submission" date="2021-04" db="EMBL/GenBank/DDBJ databases">
        <authorList>
            <person name="Gilroy R."/>
        </authorList>
    </citation>
    <scope>NUCLEOTIDE SEQUENCE</scope>
    <source>
        <strain evidence="2">ChiSxjej1B13-11762</strain>
    </source>
</reference>
<dbReference type="Proteomes" id="UP000824263">
    <property type="component" value="Unassembled WGS sequence"/>
</dbReference>
<feature type="compositionally biased region" description="Basic and acidic residues" evidence="1">
    <location>
        <begin position="221"/>
        <end position="232"/>
    </location>
</feature>
<reference evidence="2" key="1">
    <citation type="journal article" date="2021" name="PeerJ">
        <title>Extensive microbial diversity within the chicken gut microbiome revealed by metagenomics and culture.</title>
        <authorList>
            <person name="Gilroy R."/>
            <person name="Ravi A."/>
            <person name="Getino M."/>
            <person name="Pursley I."/>
            <person name="Horton D.L."/>
            <person name="Alikhan N.F."/>
            <person name="Baker D."/>
            <person name="Gharbi K."/>
            <person name="Hall N."/>
            <person name="Watson M."/>
            <person name="Adriaenssens E.M."/>
            <person name="Foster-Nyarko E."/>
            <person name="Jarju S."/>
            <person name="Secka A."/>
            <person name="Antonio M."/>
            <person name="Oren A."/>
            <person name="Chaudhuri R.R."/>
            <person name="La Ragione R."/>
            <person name="Hildebrand F."/>
            <person name="Pallen M.J."/>
        </authorList>
    </citation>
    <scope>NUCLEOTIDE SEQUENCE</scope>
    <source>
        <strain evidence="2">ChiSxjej1B13-11762</strain>
    </source>
</reference>
<name>A0A9D1UD67_9FIRM</name>
<organism evidence="2 3">
    <name type="scientific">Candidatus Dorea gallistercoris</name>
    <dbReference type="NCBI Taxonomy" id="2838542"/>
    <lineage>
        <taxon>Bacteria</taxon>
        <taxon>Bacillati</taxon>
        <taxon>Bacillota</taxon>
        <taxon>Clostridia</taxon>
        <taxon>Lachnospirales</taxon>
        <taxon>Lachnospiraceae</taxon>
        <taxon>Dorea</taxon>
    </lineage>
</organism>